<evidence type="ECO:0000313" key="6">
    <source>
        <dbReference type="EMBL" id="RAW36115.1"/>
    </source>
</evidence>
<evidence type="ECO:0000313" key="2">
    <source>
        <dbReference type="EMBL" id="KAG2894838.1"/>
    </source>
</evidence>
<dbReference type="Proteomes" id="UP000251314">
    <property type="component" value="Unassembled WGS sequence"/>
</dbReference>
<accession>A0A329SHA7</accession>
<dbReference type="OrthoDB" id="94969at2759"/>
<reference evidence="1" key="2">
    <citation type="submission" date="2018-10" db="EMBL/GenBank/DDBJ databases">
        <title>Effector identification in a new, highly contiguous assembly of the strawberry crown rot pathogen Phytophthora cactorum.</title>
        <authorList>
            <person name="Armitage A.D."/>
            <person name="Nellist C.F."/>
            <person name="Bates H."/>
            <person name="Vickerstaff R.J."/>
            <person name="Harrison R.J."/>
        </authorList>
    </citation>
    <scope>NUCLEOTIDE SEQUENCE</scope>
    <source>
        <strain evidence="1">15-7</strain>
        <strain evidence="2">4032</strain>
        <strain evidence="3">4040</strain>
        <strain evidence="4">P415</strain>
        <strain evidence="5">P421</strain>
    </source>
</reference>
<evidence type="ECO:0000313" key="3">
    <source>
        <dbReference type="EMBL" id="KAG2908947.1"/>
    </source>
</evidence>
<dbReference type="Proteomes" id="UP000697107">
    <property type="component" value="Unassembled WGS sequence"/>
</dbReference>
<dbReference type="EMBL" id="RCMI01000902">
    <property type="protein sequence ID" value="KAG2894838.1"/>
    <property type="molecule type" value="Genomic_DNA"/>
</dbReference>
<dbReference type="EMBL" id="MJFZ01000149">
    <property type="protein sequence ID" value="RAW36115.1"/>
    <property type="molecule type" value="Genomic_DNA"/>
</dbReference>
<reference evidence="6 7" key="1">
    <citation type="submission" date="2018-01" db="EMBL/GenBank/DDBJ databases">
        <title>Draft genome of the strawberry crown rot pathogen Phytophthora cactorum.</title>
        <authorList>
            <person name="Armitage A.D."/>
            <person name="Lysoe E."/>
            <person name="Nellist C.F."/>
            <person name="Harrison R.J."/>
            <person name="Brurberg M.B."/>
        </authorList>
    </citation>
    <scope>NUCLEOTIDE SEQUENCE [LARGE SCALE GENOMIC DNA]</scope>
    <source>
        <strain evidence="6 7">10300</strain>
    </source>
</reference>
<comment type="caution">
    <text evidence="6">The sequence shown here is derived from an EMBL/GenBank/DDBJ whole genome shotgun (WGS) entry which is preliminary data.</text>
</comment>
<evidence type="ECO:0000313" key="5">
    <source>
        <dbReference type="EMBL" id="KAG3204651.1"/>
    </source>
</evidence>
<dbReference type="EMBL" id="RCMV01002105">
    <property type="protein sequence ID" value="KAG3204651.1"/>
    <property type="molecule type" value="Genomic_DNA"/>
</dbReference>
<dbReference type="Proteomes" id="UP000774804">
    <property type="component" value="Unassembled WGS sequence"/>
</dbReference>
<dbReference type="EMBL" id="RCML01000157">
    <property type="protein sequence ID" value="KAG2988213.1"/>
    <property type="molecule type" value="Genomic_DNA"/>
</dbReference>
<evidence type="ECO:0000313" key="7">
    <source>
        <dbReference type="Proteomes" id="UP000251314"/>
    </source>
</evidence>
<dbReference type="VEuPathDB" id="FungiDB:PC110_g7608"/>
<organism evidence="6 7">
    <name type="scientific">Phytophthora cactorum</name>
    <dbReference type="NCBI Taxonomy" id="29920"/>
    <lineage>
        <taxon>Eukaryota</taxon>
        <taxon>Sar</taxon>
        <taxon>Stramenopiles</taxon>
        <taxon>Oomycota</taxon>
        <taxon>Peronosporomycetes</taxon>
        <taxon>Peronosporales</taxon>
        <taxon>Peronosporaceae</taxon>
        <taxon>Phytophthora</taxon>
    </lineage>
</organism>
<evidence type="ECO:0000313" key="4">
    <source>
        <dbReference type="EMBL" id="KAG2988213.1"/>
    </source>
</evidence>
<evidence type="ECO:0000313" key="1">
    <source>
        <dbReference type="EMBL" id="KAG2843903.1"/>
    </source>
</evidence>
<proteinExistence type="predicted"/>
<gene>
    <name evidence="6" type="ORF">PC110_g7608</name>
    <name evidence="1" type="ORF">PC113_g18518</name>
    <name evidence="2" type="ORF">PC115_g18037</name>
    <name evidence="3" type="ORF">PC117_g19817</name>
    <name evidence="4" type="ORF">PC118_g6861</name>
    <name evidence="5" type="ORF">PC129_g22504</name>
</gene>
<protein>
    <submittedName>
        <fullName evidence="6">Uncharacterized protein</fullName>
    </submittedName>
</protein>
<dbReference type="AlphaFoldDB" id="A0A329SHA7"/>
<keyword evidence="7" id="KW-1185">Reference proteome</keyword>
<dbReference type="EMBL" id="RCMK01000885">
    <property type="protein sequence ID" value="KAG2908947.1"/>
    <property type="molecule type" value="Genomic_DNA"/>
</dbReference>
<dbReference type="EMBL" id="RCMG01000875">
    <property type="protein sequence ID" value="KAG2843903.1"/>
    <property type="molecule type" value="Genomic_DNA"/>
</dbReference>
<name>A0A329SHA7_9STRA</name>
<sequence length="53" mass="6489">MLINQVYQRKMFEKWDTYSLETIKERIGQAIIHENNGLAKMMLDYVQIHRVYK</sequence>
<dbReference type="Proteomes" id="UP000760860">
    <property type="component" value="Unassembled WGS sequence"/>
</dbReference>
<dbReference type="Proteomes" id="UP000735874">
    <property type="component" value="Unassembled WGS sequence"/>
</dbReference>
<dbReference type="Proteomes" id="UP000736787">
    <property type="component" value="Unassembled WGS sequence"/>
</dbReference>